<reference evidence="4 5" key="1">
    <citation type="submission" date="2015-07" db="EMBL/GenBank/DDBJ databases">
        <title>The draft genome sequence of Leadbetterella sp. JN14-9.</title>
        <authorList>
            <person name="Liu Y."/>
            <person name="Du J."/>
            <person name="Shao Z."/>
        </authorList>
    </citation>
    <scope>NUCLEOTIDE SEQUENCE [LARGE SCALE GENOMIC DNA]</scope>
    <source>
        <strain evidence="4 5">JN14-9</strain>
    </source>
</reference>
<proteinExistence type="inferred from homology"/>
<organism evidence="4 5">
    <name type="scientific">Jiulongibacter sediminis</name>
    <dbReference type="NCBI Taxonomy" id="1605367"/>
    <lineage>
        <taxon>Bacteria</taxon>
        <taxon>Pseudomonadati</taxon>
        <taxon>Bacteroidota</taxon>
        <taxon>Cytophagia</taxon>
        <taxon>Cytophagales</taxon>
        <taxon>Leadbetterellaceae</taxon>
        <taxon>Jiulongibacter</taxon>
    </lineage>
</organism>
<dbReference type="InterPro" id="IPR050088">
    <property type="entry name" value="IspD/TarI_cytidylyltransf_bact"/>
</dbReference>
<accession>A0A0P7C6I8</accession>
<dbReference type="PANTHER" id="PTHR32125">
    <property type="entry name" value="2-C-METHYL-D-ERYTHRITOL 4-PHOSPHATE CYTIDYLYLTRANSFERASE, CHLOROPLASTIC"/>
    <property type="match status" value="1"/>
</dbReference>
<evidence type="ECO:0000256" key="3">
    <source>
        <dbReference type="HAMAP-Rule" id="MF_00108"/>
    </source>
</evidence>
<dbReference type="NCBIfam" id="NF001186">
    <property type="entry name" value="PRK00155.2-3"/>
    <property type="match status" value="1"/>
</dbReference>
<dbReference type="CDD" id="cd02516">
    <property type="entry name" value="CDP-ME_synthetase"/>
    <property type="match status" value="1"/>
</dbReference>
<feature type="site" description="Transition state stabilizer" evidence="3">
    <location>
        <position position="27"/>
    </location>
</feature>
<dbReference type="InterPro" id="IPR034683">
    <property type="entry name" value="IspD/TarI"/>
</dbReference>
<dbReference type="EC" id="2.7.7.60" evidence="3"/>
<name>A0A0P7C6I8_9BACT</name>
<dbReference type="RefSeq" id="WP_055144498.1">
    <property type="nucleotide sequence ID" value="NZ_JXSZ01000005.1"/>
</dbReference>
<keyword evidence="3" id="KW-0414">Isoprene biosynthesis</keyword>
<feature type="site" description="Positions MEP for the nucleophilic attack" evidence="3">
    <location>
        <position position="216"/>
    </location>
</feature>
<evidence type="ECO:0000313" key="5">
    <source>
        <dbReference type="Proteomes" id="UP000050454"/>
    </source>
</evidence>
<dbReference type="Proteomes" id="UP000050454">
    <property type="component" value="Unassembled WGS sequence"/>
</dbReference>
<feature type="site" description="Transition state stabilizer" evidence="3">
    <location>
        <position position="20"/>
    </location>
</feature>
<keyword evidence="2 3" id="KW-0548">Nucleotidyltransferase</keyword>
<evidence type="ECO:0000256" key="2">
    <source>
        <dbReference type="ARBA" id="ARBA00022695"/>
    </source>
</evidence>
<comment type="catalytic activity">
    <reaction evidence="3">
        <text>2-C-methyl-D-erythritol 4-phosphate + CTP + H(+) = 4-CDP-2-C-methyl-D-erythritol + diphosphate</text>
        <dbReference type="Rhea" id="RHEA:13429"/>
        <dbReference type="ChEBI" id="CHEBI:15378"/>
        <dbReference type="ChEBI" id="CHEBI:33019"/>
        <dbReference type="ChEBI" id="CHEBI:37563"/>
        <dbReference type="ChEBI" id="CHEBI:57823"/>
        <dbReference type="ChEBI" id="CHEBI:58262"/>
        <dbReference type="EC" id="2.7.7.60"/>
    </reaction>
</comment>
<dbReference type="Pfam" id="PF01128">
    <property type="entry name" value="IspD"/>
    <property type="match status" value="1"/>
</dbReference>
<gene>
    <name evidence="3" type="primary">ispD</name>
    <name evidence="4" type="ORF">AFM12_04975</name>
</gene>
<dbReference type="AlphaFoldDB" id="A0A0P7C6I8"/>
<dbReference type="InterPro" id="IPR001228">
    <property type="entry name" value="IspD"/>
</dbReference>
<dbReference type="PATRIC" id="fig|1605367.3.peg.2345"/>
<sequence>MSTSEQNRFSIIVAGGSGTRMRSVIAKQFLPLFDKPILSHTIEKFLSIPENKVIAVLPLDDMNFWEDIIESNEILTEAVEAGKLKTVVGGATRYQSVSHGLAAISENEGLVAIHDGVRPLITIELIGNSFREASQNGSAVLAVELKDSAREINGQKNHQIDRSKIRLVQTPQTFDLNKIKAAFALGEQSNFTDDASVFEYAGHSVHLIEGDYRNIKITTPEDLEIAEVFMKSMK</sequence>
<keyword evidence="1 3" id="KW-0808">Transferase</keyword>
<dbReference type="FunFam" id="3.90.550.10:FF:000003">
    <property type="entry name" value="2-C-methyl-D-erythritol 4-phosphate cytidylyltransferase"/>
    <property type="match status" value="1"/>
</dbReference>
<feature type="site" description="Positions MEP for the nucleophilic attack" evidence="3">
    <location>
        <position position="162"/>
    </location>
</feature>
<evidence type="ECO:0000256" key="1">
    <source>
        <dbReference type="ARBA" id="ARBA00022679"/>
    </source>
</evidence>
<dbReference type="OrthoDB" id="9806837at2"/>
<keyword evidence="5" id="KW-1185">Reference proteome</keyword>
<dbReference type="NCBIfam" id="TIGR00453">
    <property type="entry name" value="ispD"/>
    <property type="match status" value="1"/>
</dbReference>
<evidence type="ECO:0000313" key="4">
    <source>
        <dbReference type="EMBL" id="KPM49922.1"/>
    </source>
</evidence>
<dbReference type="GO" id="GO:0019288">
    <property type="term" value="P:isopentenyl diphosphate biosynthetic process, methylerythritol 4-phosphate pathway"/>
    <property type="evidence" value="ECO:0007669"/>
    <property type="project" value="UniProtKB-UniRule"/>
</dbReference>
<dbReference type="GO" id="GO:0050518">
    <property type="term" value="F:2-C-methyl-D-erythritol 4-phosphate cytidylyltransferase activity"/>
    <property type="evidence" value="ECO:0007669"/>
    <property type="project" value="UniProtKB-UniRule"/>
</dbReference>
<comment type="caution">
    <text evidence="4">The sequence shown here is derived from an EMBL/GenBank/DDBJ whole genome shotgun (WGS) entry which is preliminary data.</text>
</comment>
<comment type="pathway">
    <text evidence="3">Isoprenoid biosynthesis; isopentenyl diphosphate biosynthesis via DXP pathway; isopentenyl diphosphate from 1-deoxy-D-xylulose 5-phosphate: step 2/6.</text>
</comment>
<dbReference type="EMBL" id="LGTQ01000005">
    <property type="protein sequence ID" value="KPM49922.1"/>
    <property type="molecule type" value="Genomic_DNA"/>
</dbReference>
<dbReference type="Gene3D" id="3.90.550.10">
    <property type="entry name" value="Spore Coat Polysaccharide Biosynthesis Protein SpsA, Chain A"/>
    <property type="match status" value="1"/>
</dbReference>
<dbReference type="PANTHER" id="PTHR32125:SF4">
    <property type="entry name" value="2-C-METHYL-D-ERYTHRITOL 4-PHOSPHATE CYTIDYLYLTRANSFERASE, CHLOROPLASTIC"/>
    <property type="match status" value="1"/>
</dbReference>
<dbReference type="InterPro" id="IPR029044">
    <property type="entry name" value="Nucleotide-diphossugar_trans"/>
</dbReference>
<comment type="function">
    <text evidence="3">Catalyzes the formation of 4-diphosphocytidyl-2-C-methyl-D-erythritol from CTP and 2-C-methyl-D-erythritol 4-phosphate (MEP).</text>
</comment>
<protein>
    <recommendedName>
        <fullName evidence="3">2-C-methyl-D-erythritol 4-phosphate cytidylyltransferase</fullName>
        <ecNumber evidence="3">2.7.7.60</ecNumber>
    </recommendedName>
    <alternativeName>
        <fullName evidence="3">4-diphosphocytidyl-2C-methyl-D-erythritol synthase</fullName>
    </alternativeName>
    <alternativeName>
        <fullName evidence="3">MEP cytidylyltransferase</fullName>
        <shortName evidence="3">MCT</shortName>
    </alternativeName>
</protein>
<dbReference type="HAMAP" id="MF_00108">
    <property type="entry name" value="IspD"/>
    <property type="match status" value="1"/>
</dbReference>
<dbReference type="SUPFAM" id="SSF53448">
    <property type="entry name" value="Nucleotide-diphospho-sugar transferases"/>
    <property type="match status" value="1"/>
</dbReference>
<dbReference type="STRING" id="1605367.AFM12_04975"/>
<dbReference type="UniPathway" id="UPA00056">
    <property type="reaction ID" value="UER00093"/>
</dbReference>
<comment type="similarity">
    <text evidence="3">Belongs to the IspD/TarI cytidylyltransferase family. IspD subfamily.</text>
</comment>